<name>A0ABS6IG54_9HYPH</name>
<dbReference type="RefSeq" id="WP_216957233.1">
    <property type="nucleotide sequence ID" value="NZ_JAHOPB010000001.1"/>
</dbReference>
<dbReference type="InterPro" id="IPR050491">
    <property type="entry name" value="AmpC-like"/>
</dbReference>
<comment type="caution">
    <text evidence="2">The sequence shown here is derived from an EMBL/GenBank/DDBJ whole genome shotgun (WGS) entry which is preliminary data.</text>
</comment>
<feature type="domain" description="Beta-lactamase-related" evidence="1">
    <location>
        <begin position="15"/>
        <end position="330"/>
    </location>
</feature>
<dbReference type="PANTHER" id="PTHR46825:SF9">
    <property type="entry name" value="BETA-LACTAMASE-RELATED DOMAIN-CONTAINING PROTEIN"/>
    <property type="match status" value="1"/>
</dbReference>
<dbReference type="Proteomes" id="UP000727907">
    <property type="component" value="Unassembled WGS sequence"/>
</dbReference>
<keyword evidence="3" id="KW-1185">Reference proteome</keyword>
<evidence type="ECO:0000259" key="1">
    <source>
        <dbReference type="Pfam" id="PF00144"/>
    </source>
</evidence>
<evidence type="ECO:0000313" key="3">
    <source>
        <dbReference type="Proteomes" id="UP000727907"/>
    </source>
</evidence>
<proteinExistence type="predicted"/>
<dbReference type="EMBL" id="JAHOPB010000001">
    <property type="protein sequence ID" value="MBU8872960.1"/>
    <property type="molecule type" value="Genomic_DNA"/>
</dbReference>
<sequence>MSKAIESAVFERRVAALFSPYSKPGSPGAVVGVMRGGEIAYCRGFGLASIELGVPIRPDTRFRIASVSKQFTVTAALMLAAEGKLKLSDPPHKYLPELAPLPVTIDQMMRNSSGLPDFLELLRLGGHGLDRPARPEDLFDACTRNRHLNFSAGSRFLYSNTNFLLLGLIIEKLAKKKLGDVLAERIFKPLGMTHTSLVAEIDAMIPNLATGYLGDREQGFRRAAHAYPQGGEGGLTSTVEDLLIWSRHFDKPTLGKTIPAQLTAIAPLTGGKANNYRRGVAVEELRGLQTVGHGGLWPGFRTEFLRVPKADLTVVVIANLGSIDPWRRARAIAALALDGNSRMKPALPPVTQAEIKPIGGTWFNAAEPSLFDLAWRNGEAIVTQNGMPFALGRRAGGWLAAERGSYEFALKPGPKGTLKVDLGAGRILTFSRLSRRAAVPADLAGTYVSSDCAAVWRISRDGKDWKMEVGGPLISGGAPWIVRGIDADTVEIESPGSWIKATQLAHLVRDRAGKIVALEVSTGRIKKMRFDRED</sequence>
<dbReference type="InterPro" id="IPR001466">
    <property type="entry name" value="Beta-lactam-related"/>
</dbReference>
<evidence type="ECO:0000313" key="2">
    <source>
        <dbReference type="EMBL" id="MBU8872960.1"/>
    </source>
</evidence>
<dbReference type="PANTHER" id="PTHR46825">
    <property type="entry name" value="D-ALANYL-D-ALANINE-CARBOXYPEPTIDASE/ENDOPEPTIDASE AMPH"/>
    <property type="match status" value="1"/>
</dbReference>
<reference evidence="2 3" key="1">
    <citation type="submission" date="2021-06" db="EMBL/GenBank/DDBJ databases">
        <authorList>
            <person name="Lee D.H."/>
        </authorList>
    </citation>
    <scope>NUCLEOTIDE SEQUENCE [LARGE SCALE GENOMIC DNA]</scope>
    <source>
        <strain evidence="2 3">MMS21-HV4-11</strain>
    </source>
</reference>
<protein>
    <submittedName>
        <fullName evidence="2">Beta-lactamase family protein</fullName>
    </submittedName>
</protein>
<dbReference type="Pfam" id="PF00144">
    <property type="entry name" value="Beta-lactamase"/>
    <property type="match status" value="1"/>
</dbReference>
<organism evidence="2 3">
    <name type="scientific">Reyranella humidisoli</name>
    <dbReference type="NCBI Taxonomy" id="2849149"/>
    <lineage>
        <taxon>Bacteria</taxon>
        <taxon>Pseudomonadati</taxon>
        <taxon>Pseudomonadota</taxon>
        <taxon>Alphaproteobacteria</taxon>
        <taxon>Hyphomicrobiales</taxon>
        <taxon>Reyranellaceae</taxon>
        <taxon>Reyranella</taxon>
    </lineage>
</organism>
<gene>
    <name evidence="2" type="ORF">KQ910_04260</name>
</gene>
<accession>A0ABS6IG54</accession>